<accession>A0A9P5Y3X3</accession>
<keyword evidence="3" id="KW-0812">Transmembrane</keyword>
<proteinExistence type="predicted"/>
<protein>
    <submittedName>
        <fullName evidence="4">Uncharacterized protein</fullName>
    </submittedName>
</protein>
<feature type="region of interest" description="Disordered" evidence="2">
    <location>
        <begin position="363"/>
        <end position="383"/>
    </location>
</feature>
<keyword evidence="3" id="KW-0472">Membrane</keyword>
<comment type="caution">
    <text evidence="4">The sequence shown here is derived from an EMBL/GenBank/DDBJ whole genome shotgun (WGS) entry which is preliminary data.</text>
</comment>
<name>A0A9P5Y3X3_9AGAR</name>
<feature type="transmembrane region" description="Helical" evidence="3">
    <location>
        <begin position="216"/>
        <end position="240"/>
    </location>
</feature>
<dbReference type="AlphaFoldDB" id="A0A9P5Y3X3"/>
<keyword evidence="5" id="KW-1185">Reference proteome</keyword>
<feature type="coiled-coil region" evidence="1">
    <location>
        <begin position="333"/>
        <end position="360"/>
    </location>
</feature>
<evidence type="ECO:0000256" key="3">
    <source>
        <dbReference type="SAM" id="Phobius"/>
    </source>
</evidence>
<organism evidence="4 5">
    <name type="scientific">Collybia nuda</name>
    <dbReference type="NCBI Taxonomy" id="64659"/>
    <lineage>
        <taxon>Eukaryota</taxon>
        <taxon>Fungi</taxon>
        <taxon>Dikarya</taxon>
        <taxon>Basidiomycota</taxon>
        <taxon>Agaricomycotina</taxon>
        <taxon>Agaricomycetes</taxon>
        <taxon>Agaricomycetidae</taxon>
        <taxon>Agaricales</taxon>
        <taxon>Tricholomatineae</taxon>
        <taxon>Clitocybaceae</taxon>
        <taxon>Collybia</taxon>
    </lineage>
</organism>
<evidence type="ECO:0000313" key="5">
    <source>
        <dbReference type="Proteomes" id="UP000807353"/>
    </source>
</evidence>
<sequence length="383" mass="42664">MCPRVPTPPKQRRVMVCFLALSPFIRRTLFCLLFTPSPFLALILIQPIQLSPDTLTISWIPQPRDPITIWLIPACPDFTPPTVYFAALSSRNFTHSLSEFNLPQVASTSGSCNFLVTDGSKNPLALPFPSEIIAESPYFLIVLFEPQATTIQTVNSNRGTAPSSTQTTNIGILQTPDISVPDITSTCLIASTTSVGLGLSSATESLQPNKEHLNSLGAIIGGTIGGFALVVLLCTGFLYFRIKRKHGRLNNNALPIPGLVYYNDEETPDQDFPSAVAHNDEAQQIPSSVRSREERSPPGEKLEELYQAHRDMEEARRQRDVLRLDLEQRGNVMGESGDEFDKLQHQIEQLTRRVEEFEMMQRGDSIIQPPPNYDSHFVENTRN</sequence>
<evidence type="ECO:0000256" key="1">
    <source>
        <dbReference type="SAM" id="Coils"/>
    </source>
</evidence>
<reference evidence="4" key="1">
    <citation type="submission" date="2020-11" db="EMBL/GenBank/DDBJ databases">
        <authorList>
            <consortium name="DOE Joint Genome Institute"/>
            <person name="Ahrendt S."/>
            <person name="Riley R."/>
            <person name="Andreopoulos W."/>
            <person name="Labutti K."/>
            <person name="Pangilinan J."/>
            <person name="Ruiz-Duenas F.J."/>
            <person name="Barrasa J.M."/>
            <person name="Sanchez-Garcia M."/>
            <person name="Camarero S."/>
            <person name="Miyauchi S."/>
            <person name="Serrano A."/>
            <person name="Linde D."/>
            <person name="Babiker R."/>
            <person name="Drula E."/>
            <person name="Ayuso-Fernandez I."/>
            <person name="Pacheco R."/>
            <person name="Padilla G."/>
            <person name="Ferreira P."/>
            <person name="Barriuso J."/>
            <person name="Kellner H."/>
            <person name="Castanera R."/>
            <person name="Alfaro M."/>
            <person name="Ramirez L."/>
            <person name="Pisabarro A.G."/>
            <person name="Kuo A."/>
            <person name="Tritt A."/>
            <person name="Lipzen A."/>
            <person name="He G."/>
            <person name="Yan M."/>
            <person name="Ng V."/>
            <person name="Cullen D."/>
            <person name="Martin F."/>
            <person name="Rosso M.-N."/>
            <person name="Henrissat B."/>
            <person name="Hibbett D."/>
            <person name="Martinez A.T."/>
            <person name="Grigoriev I.V."/>
        </authorList>
    </citation>
    <scope>NUCLEOTIDE SEQUENCE</scope>
    <source>
        <strain evidence="4">CBS 247.69</strain>
    </source>
</reference>
<evidence type="ECO:0000256" key="2">
    <source>
        <dbReference type="SAM" id="MobiDB-lite"/>
    </source>
</evidence>
<dbReference type="Proteomes" id="UP000807353">
    <property type="component" value="Unassembled WGS sequence"/>
</dbReference>
<feature type="compositionally biased region" description="Basic and acidic residues" evidence="2">
    <location>
        <begin position="290"/>
        <end position="300"/>
    </location>
</feature>
<gene>
    <name evidence="4" type="ORF">BDZ94DRAFT_740960</name>
</gene>
<evidence type="ECO:0000313" key="4">
    <source>
        <dbReference type="EMBL" id="KAF9462214.1"/>
    </source>
</evidence>
<dbReference type="EMBL" id="MU150274">
    <property type="protein sequence ID" value="KAF9462214.1"/>
    <property type="molecule type" value="Genomic_DNA"/>
</dbReference>
<feature type="region of interest" description="Disordered" evidence="2">
    <location>
        <begin position="279"/>
        <end position="300"/>
    </location>
</feature>
<keyword evidence="3" id="KW-1133">Transmembrane helix</keyword>
<keyword evidence="1" id="KW-0175">Coiled coil</keyword>